<feature type="transmembrane region" description="Helical" evidence="1">
    <location>
        <begin position="41"/>
        <end position="63"/>
    </location>
</feature>
<protein>
    <submittedName>
        <fullName evidence="2">Uncharacterized protein</fullName>
    </submittedName>
</protein>
<reference evidence="2 3" key="1">
    <citation type="journal article" date="2014" name="PLoS Genet.">
        <title>Phylogenetically driven sequencing of extremely halophilic archaea reveals strategies for static and dynamic osmo-response.</title>
        <authorList>
            <person name="Becker E.A."/>
            <person name="Seitzer P.M."/>
            <person name="Tritt A."/>
            <person name="Larsen D."/>
            <person name="Krusor M."/>
            <person name="Yao A.I."/>
            <person name="Wu D."/>
            <person name="Madern D."/>
            <person name="Eisen J.A."/>
            <person name="Darling A.E."/>
            <person name="Facciotti M.T."/>
        </authorList>
    </citation>
    <scope>NUCLEOTIDE SEQUENCE [LARGE SCALE GENOMIC DNA]</scope>
    <source>
        <strain evidence="2 3">100A6</strain>
    </source>
</reference>
<dbReference type="Proteomes" id="UP000011566">
    <property type="component" value="Unassembled WGS sequence"/>
</dbReference>
<dbReference type="PATRIC" id="fig|1132509.6.peg.111"/>
<name>M0M8H1_9EURY</name>
<dbReference type="EMBL" id="AOMB01000003">
    <property type="protein sequence ID" value="EMA42016.1"/>
    <property type="molecule type" value="Genomic_DNA"/>
</dbReference>
<feature type="transmembrane region" description="Helical" evidence="1">
    <location>
        <begin position="12"/>
        <end position="35"/>
    </location>
</feature>
<keyword evidence="1" id="KW-0812">Transmembrane</keyword>
<evidence type="ECO:0000313" key="3">
    <source>
        <dbReference type="Proteomes" id="UP000011566"/>
    </source>
</evidence>
<gene>
    <name evidence="2" type="ORF">C447_00460</name>
</gene>
<proteinExistence type="predicted"/>
<feature type="transmembrane region" description="Helical" evidence="1">
    <location>
        <begin position="75"/>
        <end position="94"/>
    </location>
</feature>
<keyword evidence="1" id="KW-1133">Transmembrane helix</keyword>
<sequence length="96" mass="9700">MLGILDRLSLEPLYLWVGLVLGVGGAGILYGVLFLRGAGSLAVGACLLVGGALNILLAVREGLSRVPDELGLREWATIAVSAVVSIGVAVGLVFGA</sequence>
<keyword evidence="3" id="KW-1185">Reference proteome</keyword>
<comment type="caution">
    <text evidence="2">The sequence shown here is derived from an EMBL/GenBank/DDBJ whole genome shotgun (WGS) entry which is preliminary data.</text>
</comment>
<dbReference type="AlphaFoldDB" id="M0M8H1"/>
<accession>M0M8H1</accession>
<evidence type="ECO:0000313" key="2">
    <source>
        <dbReference type="EMBL" id="EMA42016.1"/>
    </source>
</evidence>
<keyword evidence="1" id="KW-0472">Membrane</keyword>
<dbReference type="RefSeq" id="WP_007689736.1">
    <property type="nucleotide sequence ID" value="NZ_AJRK01000420.1"/>
</dbReference>
<organism evidence="2 3">
    <name type="scientific">Halococcus hamelinensis 100A6</name>
    <dbReference type="NCBI Taxonomy" id="1132509"/>
    <lineage>
        <taxon>Archaea</taxon>
        <taxon>Methanobacteriati</taxon>
        <taxon>Methanobacteriota</taxon>
        <taxon>Stenosarchaea group</taxon>
        <taxon>Halobacteria</taxon>
        <taxon>Halobacteriales</taxon>
        <taxon>Halococcaceae</taxon>
        <taxon>Halococcus</taxon>
    </lineage>
</organism>
<evidence type="ECO:0000256" key="1">
    <source>
        <dbReference type="SAM" id="Phobius"/>
    </source>
</evidence>